<dbReference type="SUPFAM" id="SSF53041">
    <property type="entry name" value="Resolvase-like"/>
    <property type="match status" value="1"/>
</dbReference>
<dbReference type="GO" id="GO:0006355">
    <property type="term" value="P:regulation of DNA-templated transcription"/>
    <property type="evidence" value="ECO:0007669"/>
    <property type="project" value="InterPro"/>
</dbReference>
<dbReference type="NCBIfam" id="NF033518">
    <property type="entry name" value="transpos_IS607"/>
    <property type="match status" value="1"/>
</dbReference>
<dbReference type="GO" id="GO:0003677">
    <property type="term" value="F:DNA binding"/>
    <property type="evidence" value="ECO:0007669"/>
    <property type="project" value="UniProtKB-KW"/>
</dbReference>
<dbReference type="InterPro" id="IPR036162">
    <property type="entry name" value="Resolvase-like_N_sf"/>
</dbReference>
<name>A0A1V9R894_9LACO</name>
<dbReference type="GO" id="GO:0015074">
    <property type="term" value="P:DNA integration"/>
    <property type="evidence" value="ECO:0007669"/>
    <property type="project" value="UniProtKB-KW"/>
</dbReference>
<dbReference type="InterPro" id="IPR051491">
    <property type="entry name" value="Recombinase/Transposase-rel"/>
</dbReference>
<reference evidence="8 9" key="1">
    <citation type="submission" date="2017-03" db="EMBL/GenBank/DDBJ databases">
        <title>Phylogenomics and comparative genomics of Lactobacillus salivarius, a mammalian gut commensal.</title>
        <authorList>
            <person name="Harris H.M."/>
        </authorList>
    </citation>
    <scope>NUCLEOTIDE SEQUENCE [LARGE SCALE GENOMIC DNA]</scope>
    <source>
        <strain evidence="8 9">JCM 1047</strain>
    </source>
</reference>
<dbReference type="AlphaFoldDB" id="A0A1V9R894"/>
<organism evidence="8 9">
    <name type="scientific">Ligilactobacillus salivarius</name>
    <dbReference type="NCBI Taxonomy" id="1624"/>
    <lineage>
        <taxon>Bacteria</taxon>
        <taxon>Bacillati</taxon>
        <taxon>Bacillota</taxon>
        <taxon>Bacilli</taxon>
        <taxon>Lactobacillales</taxon>
        <taxon>Lactobacillaceae</taxon>
        <taxon>Ligilactobacillus</taxon>
    </lineage>
</organism>
<dbReference type="Gene3D" id="1.10.1660.10">
    <property type="match status" value="1"/>
</dbReference>
<dbReference type="Pfam" id="PF00376">
    <property type="entry name" value="MerR"/>
    <property type="match status" value="1"/>
</dbReference>
<feature type="active site" description="O-(5'-phospho-DNA)-serine intermediate" evidence="4">
    <location>
        <position position="67"/>
    </location>
</feature>
<dbReference type="GO" id="GO:0000150">
    <property type="term" value="F:DNA strand exchange activity"/>
    <property type="evidence" value="ECO:0007669"/>
    <property type="project" value="InterPro"/>
</dbReference>
<evidence type="ECO:0000259" key="6">
    <source>
        <dbReference type="PROSITE" id="PS50937"/>
    </source>
</evidence>
<accession>A0A1V9R894</accession>
<dbReference type="SUPFAM" id="SSF46955">
    <property type="entry name" value="Putative DNA-binding domain"/>
    <property type="match status" value="1"/>
</dbReference>
<dbReference type="Proteomes" id="UP000192575">
    <property type="component" value="Unassembled WGS sequence"/>
</dbReference>
<dbReference type="CDD" id="cd04762">
    <property type="entry name" value="HTH_MerR-trunc"/>
    <property type="match status" value="1"/>
</dbReference>
<dbReference type="InterPro" id="IPR006119">
    <property type="entry name" value="Resolv_N"/>
</dbReference>
<dbReference type="PROSITE" id="PS50937">
    <property type="entry name" value="HTH_MERR_2"/>
    <property type="match status" value="1"/>
</dbReference>
<comment type="caution">
    <text evidence="8">The sequence shown here is derived from an EMBL/GenBank/DDBJ whole genome shotgun (WGS) entry which is preliminary data.</text>
</comment>
<evidence type="ECO:0000313" key="9">
    <source>
        <dbReference type="Proteomes" id="UP000192575"/>
    </source>
</evidence>
<proteinExistence type="predicted"/>
<evidence type="ECO:0000256" key="4">
    <source>
        <dbReference type="PROSITE-ProRule" id="PRU10137"/>
    </source>
</evidence>
<dbReference type="InterPro" id="IPR041718">
    <property type="entry name" value="IS607_transposase-like"/>
</dbReference>
<feature type="compositionally biased region" description="Basic and acidic residues" evidence="5">
    <location>
        <begin position="195"/>
        <end position="208"/>
    </location>
</feature>
<dbReference type="RefSeq" id="WP_081535690.1">
    <property type="nucleotide sequence ID" value="NZ_NBEF01000034.1"/>
</dbReference>
<dbReference type="InterPro" id="IPR006118">
    <property type="entry name" value="Recombinase_CS"/>
</dbReference>
<sequence>MSILKPKEMAERLGVTVLTLQRWDNNGILKAHRTPTNRRYYTEEQYLEYIGQSTSNNRKNVAYARVSTYGQKDDLKNQVDFIRQYANAKGIILDETITDIGSGLNYNRKKWNKLLEDVMQDKIDTIFITYKDRFIRFGYDWFERLCKMHNTEIVVLNNIETSPTQEMIDDMISIVHVFSCRLYGLRKYKSKLKNDKSLKDGESDDKNSKSKTLSKSNYEKGS</sequence>
<keyword evidence="3" id="KW-0233">DNA recombination</keyword>
<dbReference type="Pfam" id="PF00239">
    <property type="entry name" value="Resolvase"/>
    <property type="match status" value="1"/>
</dbReference>
<dbReference type="EMBL" id="NBEF01000034">
    <property type="protein sequence ID" value="OQQ89223.1"/>
    <property type="molecule type" value="Genomic_DNA"/>
</dbReference>
<evidence type="ECO:0000256" key="2">
    <source>
        <dbReference type="ARBA" id="ARBA00023125"/>
    </source>
</evidence>
<dbReference type="PANTHER" id="PTHR36172:SF1">
    <property type="entry name" value="RESOLVASE-RELATED"/>
    <property type="match status" value="1"/>
</dbReference>
<dbReference type="PROSITE" id="PS00397">
    <property type="entry name" value="RECOMBINASES_1"/>
    <property type="match status" value="1"/>
</dbReference>
<evidence type="ECO:0000259" key="7">
    <source>
        <dbReference type="PROSITE" id="PS51736"/>
    </source>
</evidence>
<keyword evidence="2" id="KW-0238">DNA-binding</keyword>
<dbReference type="SMART" id="SM00857">
    <property type="entry name" value="Resolvase"/>
    <property type="match status" value="1"/>
</dbReference>
<feature type="region of interest" description="Disordered" evidence="5">
    <location>
        <begin position="195"/>
        <end position="222"/>
    </location>
</feature>
<dbReference type="Gene3D" id="3.40.50.1390">
    <property type="entry name" value="Resolvase, N-terminal catalytic domain"/>
    <property type="match status" value="1"/>
</dbReference>
<feature type="domain" description="HTH merR-type" evidence="6">
    <location>
        <begin position="1"/>
        <end position="45"/>
    </location>
</feature>
<protein>
    <submittedName>
        <fullName evidence="8">Resolvase</fullName>
    </submittedName>
</protein>
<dbReference type="PROSITE" id="PS51736">
    <property type="entry name" value="RECOMBINASES_3"/>
    <property type="match status" value="1"/>
</dbReference>
<dbReference type="InterPro" id="IPR000551">
    <property type="entry name" value="MerR-type_HTH_dom"/>
</dbReference>
<evidence type="ECO:0000313" key="8">
    <source>
        <dbReference type="EMBL" id="OQQ89223.1"/>
    </source>
</evidence>
<keyword evidence="1" id="KW-0229">DNA integration</keyword>
<dbReference type="Gene3D" id="1.10.287.2170">
    <property type="match status" value="1"/>
</dbReference>
<dbReference type="PANTHER" id="PTHR36172">
    <property type="match status" value="1"/>
</dbReference>
<feature type="domain" description="Resolvase/invertase-type recombinase catalytic" evidence="7">
    <location>
        <begin position="59"/>
        <end position="201"/>
    </location>
</feature>
<evidence type="ECO:0000256" key="3">
    <source>
        <dbReference type="ARBA" id="ARBA00023172"/>
    </source>
</evidence>
<evidence type="ECO:0000256" key="5">
    <source>
        <dbReference type="SAM" id="MobiDB-lite"/>
    </source>
</evidence>
<dbReference type="InterPro" id="IPR048046">
    <property type="entry name" value="Transpos_IS607"/>
</dbReference>
<dbReference type="InterPro" id="IPR009061">
    <property type="entry name" value="DNA-bd_dom_put_sf"/>
</dbReference>
<dbReference type="CDD" id="cd03769">
    <property type="entry name" value="SR_IS607_transposase_like"/>
    <property type="match status" value="1"/>
</dbReference>
<evidence type="ECO:0000256" key="1">
    <source>
        <dbReference type="ARBA" id="ARBA00022908"/>
    </source>
</evidence>
<gene>
    <name evidence="8" type="ORF">B6U56_10595</name>
</gene>
<dbReference type="FunFam" id="3.40.50.1390:FF:000002">
    <property type="entry name" value="ORF1 in transposon ISC1904"/>
    <property type="match status" value="1"/>
</dbReference>